<dbReference type="Proteomes" id="UP001569428">
    <property type="component" value="Unassembled WGS sequence"/>
</dbReference>
<evidence type="ECO:0000313" key="2">
    <source>
        <dbReference type="Proteomes" id="UP001569428"/>
    </source>
</evidence>
<dbReference type="NCBIfam" id="NF041374">
    <property type="entry name" value="GDCCVxC"/>
    <property type="match status" value="1"/>
</dbReference>
<dbReference type="InterPro" id="IPR047677">
    <property type="entry name" value="GDCCVxC"/>
</dbReference>
<proteinExistence type="predicted"/>
<gene>
    <name evidence="1" type="ORF">ACCI49_21385</name>
</gene>
<comment type="caution">
    <text evidence="1">The sequence shown here is derived from an EMBL/GenBank/DDBJ whole genome shotgun (WGS) entry which is preliminary data.</text>
</comment>
<protein>
    <submittedName>
        <fullName evidence="1">GDCCVxC domain-containing (Seleno)protein</fullName>
    </submittedName>
</protein>
<name>A0ABV4P4Z3_9GAMM</name>
<dbReference type="EMBL" id="JBGMEK010000096">
    <property type="protein sequence ID" value="MFA0813451.1"/>
    <property type="molecule type" value="Genomic_DNA"/>
</dbReference>
<keyword evidence="2" id="KW-1185">Reference proteome</keyword>
<dbReference type="RefSeq" id="WP_371841260.1">
    <property type="nucleotide sequence ID" value="NZ_JBGMEK010000096.1"/>
</dbReference>
<accession>A0ABV4P4Z3</accession>
<sequence>MHEKNINQTSTITCPMCGYRHKETMPINACQWFYECKKCSELLSPRKGDCCVFCSYGTVPCPPIQQGRKPCCSSSK</sequence>
<evidence type="ECO:0000313" key="1">
    <source>
        <dbReference type="EMBL" id="MFA0813451.1"/>
    </source>
</evidence>
<organism evidence="1 2">
    <name type="scientific">Microbulbifer epialgicus</name>
    <dbReference type="NCBI Taxonomy" id="393907"/>
    <lineage>
        <taxon>Bacteria</taxon>
        <taxon>Pseudomonadati</taxon>
        <taxon>Pseudomonadota</taxon>
        <taxon>Gammaproteobacteria</taxon>
        <taxon>Cellvibrionales</taxon>
        <taxon>Microbulbiferaceae</taxon>
        <taxon>Microbulbifer</taxon>
    </lineage>
</organism>
<reference evidence="1 2" key="1">
    <citation type="submission" date="2024-08" db="EMBL/GenBank/DDBJ databases">
        <authorList>
            <person name="Ishaq N."/>
        </authorList>
    </citation>
    <scope>NUCLEOTIDE SEQUENCE [LARGE SCALE GENOMIC DNA]</scope>
    <source>
        <strain evidence="1 2">DSM 18651</strain>
    </source>
</reference>